<organism evidence="6 7">
    <name type="scientific">Candidatus Pullibacteroides excrementavium</name>
    <dbReference type="NCBI Taxonomy" id="2840905"/>
    <lineage>
        <taxon>Bacteria</taxon>
        <taxon>Pseudomonadati</taxon>
        <taxon>Bacteroidota</taxon>
        <taxon>Bacteroidia</taxon>
        <taxon>Bacteroidales</taxon>
        <taxon>Candidatus Pullibacteroides</taxon>
    </lineage>
</organism>
<feature type="domain" description="HTH araC/xylS-type" evidence="5">
    <location>
        <begin position="426"/>
        <end position="530"/>
    </location>
</feature>
<dbReference type="SMART" id="SM00028">
    <property type="entry name" value="TPR"/>
    <property type="match status" value="5"/>
</dbReference>
<evidence type="ECO:0000256" key="1">
    <source>
        <dbReference type="ARBA" id="ARBA00023015"/>
    </source>
</evidence>
<evidence type="ECO:0000256" key="3">
    <source>
        <dbReference type="ARBA" id="ARBA00023163"/>
    </source>
</evidence>
<dbReference type="PROSITE" id="PS01124">
    <property type="entry name" value="HTH_ARAC_FAMILY_2"/>
    <property type="match status" value="1"/>
</dbReference>
<dbReference type="SUPFAM" id="SSF81901">
    <property type="entry name" value="HCP-like"/>
    <property type="match status" value="1"/>
</dbReference>
<dbReference type="SMART" id="SM00342">
    <property type="entry name" value="HTH_ARAC"/>
    <property type="match status" value="1"/>
</dbReference>
<dbReference type="Proteomes" id="UP000823612">
    <property type="component" value="Unassembled WGS sequence"/>
</dbReference>
<dbReference type="Gene3D" id="1.10.10.60">
    <property type="entry name" value="Homeodomain-like"/>
    <property type="match status" value="1"/>
</dbReference>
<keyword evidence="3" id="KW-0804">Transcription</keyword>
<dbReference type="EMBL" id="JADIMZ010000057">
    <property type="protein sequence ID" value="MBO8432407.1"/>
    <property type="molecule type" value="Genomic_DNA"/>
</dbReference>
<dbReference type="PANTHER" id="PTHR43280:SF29">
    <property type="entry name" value="ARAC-FAMILY TRANSCRIPTIONAL REGULATOR"/>
    <property type="match status" value="1"/>
</dbReference>
<dbReference type="PANTHER" id="PTHR43280">
    <property type="entry name" value="ARAC-FAMILY TRANSCRIPTIONAL REGULATOR"/>
    <property type="match status" value="1"/>
</dbReference>
<feature type="transmembrane region" description="Helical" evidence="4">
    <location>
        <begin position="345"/>
        <end position="366"/>
    </location>
</feature>
<evidence type="ECO:0000313" key="7">
    <source>
        <dbReference type="Proteomes" id="UP000823612"/>
    </source>
</evidence>
<dbReference type="InterPro" id="IPR011990">
    <property type="entry name" value="TPR-like_helical_dom_sf"/>
</dbReference>
<dbReference type="GO" id="GO:0003700">
    <property type="term" value="F:DNA-binding transcription factor activity"/>
    <property type="evidence" value="ECO:0007669"/>
    <property type="project" value="InterPro"/>
</dbReference>
<reference evidence="6" key="1">
    <citation type="submission" date="2020-10" db="EMBL/GenBank/DDBJ databases">
        <authorList>
            <person name="Gilroy R."/>
        </authorList>
    </citation>
    <scope>NUCLEOTIDE SEQUENCE</scope>
    <source>
        <strain evidence="6">2889</strain>
    </source>
</reference>
<evidence type="ECO:0000256" key="4">
    <source>
        <dbReference type="SAM" id="Phobius"/>
    </source>
</evidence>
<comment type="caution">
    <text evidence="6">The sequence shown here is derived from an EMBL/GenBank/DDBJ whole genome shotgun (WGS) entry which is preliminary data.</text>
</comment>
<dbReference type="Pfam" id="PF12833">
    <property type="entry name" value="HTH_18"/>
    <property type="match status" value="1"/>
</dbReference>
<protein>
    <submittedName>
        <fullName evidence="6">Tetratricopeptide repeat protein</fullName>
    </submittedName>
</protein>
<dbReference type="GO" id="GO:0043565">
    <property type="term" value="F:sequence-specific DNA binding"/>
    <property type="evidence" value="ECO:0007669"/>
    <property type="project" value="InterPro"/>
</dbReference>
<keyword evidence="2" id="KW-0238">DNA-binding</keyword>
<accession>A0A9D9DQX2</accession>
<proteinExistence type="predicted"/>
<evidence type="ECO:0000256" key="2">
    <source>
        <dbReference type="ARBA" id="ARBA00023125"/>
    </source>
</evidence>
<dbReference type="SUPFAM" id="SSF46689">
    <property type="entry name" value="Homeodomain-like"/>
    <property type="match status" value="1"/>
</dbReference>
<evidence type="ECO:0000259" key="5">
    <source>
        <dbReference type="PROSITE" id="PS01124"/>
    </source>
</evidence>
<dbReference type="InterPro" id="IPR018062">
    <property type="entry name" value="HTH_AraC-typ_CS"/>
</dbReference>
<keyword evidence="4" id="KW-0472">Membrane</keyword>
<dbReference type="Gene3D" id="1.25.40.10">
    <property type="entry name" value="Tetratricopeptide repeat domain"/>
    <property type="match status" value="2"/>
</dbReference>
<keyword evidence="4" id="KW-1133">Transmembrane helix</keyword>
<name>A0A9D9DQX2_9BACT</name>
<evidence type="ECO:0000313" key="6">
    <source>
        <dbReference type="EMBL" id="MBO8432407.1"/>
    </source>
</evidence>
<gene>
    <name evidence="6" type="ORF">IAB08_03820</name>
</gene>
<dbReference type="InterPro" id="IPR018060">
    <property type="entry name" value="HTH_AraC"/>
</dbReference>
<dbReference type="InterPro" id="IPR019734">
    <property type="entry name" value="TPR_rpt"/>
</dbReference>
<reference evidence="6" key="2">
    <citation type="journal article" date="2021" name="PeerJ">
        <title>Extensive microbial diversity within the chicken gut microbiome revealed by metagenomics and culture.</title>
        <authorList>
            <person name="Gilroy R."/>
            <person name="Ravi A."/>
            <person name="Getino M."/>
            <person name="Pursley I."/>
            <person name="Horton D.L."/>
            <person name="Alikhan N.F."/>
            <person name="Baker D."/>
            <person name="Gharbi K."/>
            <person name="Hall N."/>
            <person name="Watson M."/>
            <person name="Adriaenssens E.M."/>
            <person name="Foster-Nyarko E."/>
            <person name="Jarju S."/>
            <person name="Secka A."/>
            <person name="Antonio M."/>
            <person name="Oren A."/>
            <person name="Chaudhuri R.R."/>
            <person name="La Ragione R."/>
            <person name="Hildebrand F."/>
            <person name="Pallen M.J."/>
        </authorList>
    </citation>
    <scope>NUCLEOTIDE SEQUENCE</scope>
    <source>
        <strain evidence="6">2889</strain>
    </source>
</reference>
<dbReference type="PROSITE" id="PS00041">
    <property type="entry name" value="HTH_ARAC_FAMILY_1"/>
    <property type="match status" value="1"/>
</dbReference>
<keyword evidence="1" id="KW-0805">Transcription regulation</keyword>
<dbReference type="Pfam" id="PF13424">
    <property type="entry name" value="TPR_12"/>
    <property type="match status" value="1"/>
</dbReference>
<dbReference type="InterPro" id="IPR009057">
    <property type="entry name" value="Homeodomain-like_sf"/>
</dbReference>
<dbReference type="AlphaFoldDB" id="A0A9D9DQX2"/>
<sequence>MKRFVLFVLGMLLPLAVSGQGVMEGFSFLETRQLRDTAEYYFNKKSYDTALVCYALLANMPLKGKDADSLEWVVQAMNAQGVLYYWMSDYRKSYECLINALDLCEKSGIDTYKYKILLNIGNIYYRFDRMGLAKDYYSKALASCRDSADQIILASNIGSVYLGNGSLDTALTYFDYAETLSRRCGNMYLGGVQNNKASLFFKKKDYDSAFFYWHQALEESSGDAEIQALSYSDLGRLFLERGNADSALHYVRLSNAIASASNNRNVQTENYRLLSRIAEAKGERDKAFDYYKSYADMKDSLFNVEKFGEINHLQRSYEMSKVDSQINRLVMEQQVKDQVLRYRTVSLWVVVLALIGVSGILVFMYLQHKKLNRAYNSLVEKSLRIAEYQEEAAVKRRKDALQEKVSAENPVAGKMQEDKTQDELLDRILQVMDDTETICDSEFSIEKLAMMVQSNHTSVSQSINAGLNRNFRSFLNSYRIREAQRILAMPDANKYTIEAIAARVGFKSRSGFINVFKETTGVTPSFYLKSVREQVGVSRPF</sequence>
<keyword evidence="4" id="KW-0812">Transmembrane</keyword>